<dbReference type="EMBL" id="MUJZ01031398">
    <property type="protein sequence ID" value="OTF77684.1"/>
    <property type="molecule type" value="Genomic_DNA"/>
</dbReference>
<evidence type="ECO:0000259" key="4">
    <source>
        <dbReference type="Pfam" id="PF24329"/>
    </source>
</evidence>
<keyword evidence="1" id="KW-0245">EGF-like domain</keyword>
<evidence type="ECO:0000313" key="6">
    <source>
        <dbReference type="Proteomes" id="UP000194236"/>
    </source>
</evidence>
<dbReference type="GO" id="GO:0008045">
    <property type="term" value="P:motor neuron axon guidance"/>
    <property type="evidence" value="ECO:0007669"/>
    <property type="project" value="TreeGrafter"/>
</dbReference>
<keyword evidence="3" id="KW-1015">Disulfide bond</keyword>
<evidence type="ECO:0000256" key="2">
    <source>
        <dbReference type="ARBA" id="ARBA00022737"/>
    </source>
</evidence>
<dbReference type="InterPro" id="IPR057627">
    <property type="entry name" value="FN-plug_TEN1-4"/>
</dbReference>
<feature type="domain" description="Teneurin 1-4-like FN-plug" evidence="4">
    <location>
        <begin position="66"/>
        <end position="125"/>
    </location>
</feature>
<accession>A0A1Y3BCD3</accession>
<name>A0A1Y3BCD3_EURMA</name>
<dbReference type="AlphaFoldDB" id="A0A1Y3BCD3"/>
<protein>
    <recommendedName>
        <fullName evidence="4">Teneurin 1-4-like FN-plug domain-containing protein</fullName>
    </recommendedName>
</protein>
<evidence type="ECO:0000313" key="5">
    <source>
        <dbReference type="EMBL" id="OTF77684.1"/>
    </source>
</evidence>
<dbReference type="Proteomes" id="UP000194236">
    <property type="component" value="Unassembled WGS sequence"/>
</dbReference>
<dbReference type="InterPro" id="IPR051216">
    <property type="entry name" value="Teneurin"/>
</dbReference>
<sequence>MKPIIRDHIFQSSKFFSTPNNEPICDKDNNCIIAETQTVHEKIRIGTTRLYVVYQSSQSQGYSSTLNIQLTPDSIPKSLRFLLLRILIEGNMHEKIFEADPNLRYTFTWNKRNVYKQKVYGFAHAKSNKFNI</sequence>
<dbReference type="Pfam" id="PF24329">
    <property type="entry name" value="FN-plug_TEN1-4"/>
    <property type="match status" value="1"/>
</dbReference>
<organism evidence="5 6">
    <name type="scientific">Euroglyphus maynei</name>
    <name type="common">Mayne's house dust mite</name>
    <dbReference type="NCBI Taxonomy" id="6958"/>
    <lineage>
        <taxon>Eukaryota</taxon>
        <taxon>Metazoa</taxon>
        <taxon>Ecdysozoa</taxon>
        <taxon>Arthropoda</taxon>
        <taxon>Chelicerata</taxon>
        <taxon>Arachnida</taxon>
        <taxon>Acari</taxon>
        <taxon>Acariformes</taxon>
        <taxon>Sarcoptiformes</taxon>
        <taxon>Astigmata</taxon>
        <taxon>Psoroptidia</taxon>
        <taxon>Analgoidea</taxon>
        <taxon>Pyroglyphidae</taxon>
        <taxon>Pyroglyphinae</taxon>
        <taxon>Euroglyphus</taxon>
    </lineage>
</organism>
<dbReference type="PANTHER" id="PTHR11219">
    <property type="entry name" value="TENEURIN AND N-ACETYLGLUCOSAMINE-1-PHOSPHODIESTER ALPHA-N-ACETYLGLUCOSAMINIDASE"/>
    <property type="match status" value="1"/>
</dbReference>
<dbReference type="PANTHER" id="PTHR11219:SF69">
    <property type="entry name" value="TENEURIN-A"/>
    <property type="match status" value="1"/>
</dbReference>
<reference evidence="5 6" key="1">
    <citation type="submission" date="2017-03" db="EMBL/GenBank/DDBJ databases">
        <title>Genome Survey of Euroglyphus maynei.</title>
        <authorList>
            <person name="Arlian L.G."/>
            <person name="Morgan M.S."/>
            <person name="Rider S.D."/>
        </authorList>
    </citation>
    <scope>NUCLEOTIDE SEQUENCE [LARGE SCALE GENOMIC DNA]</scope>
    <source>
        <strain evidence="5">Arlian Lab</strain>
        <tissue evidence="5">Whole body</tissue>
    </source>
</reference>
<proteinExistence type="predicted"/>
<keyword evidence="6" id="KW-1185">Reference proteome</keyword>
<evidence type="ECO:0000256" key="3">
    <source>
        <dbReference type="ARBA" id="ARBA00023157"/>
    </source>
</evidence>
<dbReference type="OrthoDB" id="8940126at2759"/>
<keyword evidence="2" id="KW-0677">Repeat</keyword>
<evidence type="ECO:0000256" key="1">
    <source>
        <dbReference type="ARBA" id="ARBA00022536"/>
    </source>
</evidence>
<comment type="caution">
    <text evidence="5">The sequence shown here is derived from an EMBL/GenBank/DDBJ whole genome shotgun (WGS) entry which is preliminary data.</text>
</comment>
<gene>
    <name evidence="5" type="ORF">BLA29_011344</name>
</gene>